<dbReference type="GO" id="GO:0004177">
    <property type="term" value="F:aminopeptidase activity"/>
    <property type="evidence" value="ECO:0007669"/>
    <property type="project" value="TreeGrafter"/>
</dbReference>
<dbReference type="CDD" id="cd20169">
    <property type="entry name" value="Peptidase_M90_mtfA"/>
    <property type="match status" value="1"/>
</dbReference>
<dbReference type="GO" id="GO:0008237">
    <property type="term" value="F:metallopeptidase activity"/>
    <property type="evidence" value="ECO:0007669"/>
    <property type="project" value="InterPro"/>
</dbReference>
<dbReference type="Pfam" id="PF06167">
    <property type="entry name" value="Peptidase_M90"/>
    <property type="match status" value="1"/>
</dbReference>
<dbReference type="GO" id="GO:0005829">
    <property type="term" value="C:cytosol"/>
    <property type="evidence" value="ECO:0007669"/>
    <property type="project" value="TreeGrafter"/>
</dbReference>
<dbReference type="InterPro" id="IPR010384">
    <property type="entry name" value="MtfA_fam"/>
</dbReference>
<dbReference type="InterPro" id="IPR042252">
    <property type="entry name" value="MtfA_N"/>
</dbReference>
<accession>A0A9Q3UR79</accession>
<gene>
    <name evidence="1" type="ORF">LL252_18720</name>
</gene>
<proteinExistence type="predicted"/>
<dbReference type="PANTHER" id="PTHR30164">
    <property type="entry name" value="MTFA PEPTIDASE"/>
    <property type="match status" value="1"/>
</dbReference>
<dbReference type="Proteomes" id="UP001108027">
    <property type="component" value="Unassembled WGS sequence"/>
</dbReference>
<evidence type="ECO:0000313" key="2">
    <source>
        <dbReference type="Proteomes" id="UP001108027"/>
    </source>
</evidence>
<comment type="caution">
    <text evidence="1">The sequence shown here is derived from an EMBL/GenBank/DDBJ whole genome shotgun (WGS) entry which is preliminary data.</text>
</comment>
<dbReference type="RefSeq" id="WP_228235306.1">
    <property type="nucleotide sequence ID" value="NZ_ARXL01000139.1"/>
</dbReference>
<dbReference type="PANTHER" id="PTHR30164:SF2">
    <property type="entry name" value="PROTEIN MTFA"/>
    <property type="match status" value="1"/>
</dbReference>
<dbReference type="EMBL" id="JAJGNA010000048">
    <property type="protein sequence ID" value="MCC4310601.1"/>
    <property type="molecule type" value="Genomic_DNA"/>
</dbReference>
<dbReference type="Gene3D" id="3.40.390.10">
    <property type="entry name" value="Collagenase (Catalytic Domain)"/>
    <property type="match status" value="1"/>
</dbReference>
<dbReference type="AlphaFoldDB" id="A0A9Q3UR79"/>
<evidence type="ECO:0000313" key="1">
    <source>
        <dbReference type="EMBL" id="MCC4310601.1"/>
    </source>
</evidence>
<protein>
    <submittedName>
        <fullName evidence="1">Zinc-dependent peptidase</fullName>
    </submittedName>
</protein>
<dbReference type="InterPro" id="IPR024079">
    <property type="entry name" value="MetalloPept_cat_dom_sf"/>
</dbReference>
<reference evidence="1" key="1">
    <citation type="submission" date="2021-10" db="EMBL/GenBank/DDBJ databases">
        <title>The diversity and Nitrogen Metabolism of Culturable Nitrate-Utilizing Bacteria Within the Oxygen Minimum Zone of the Changjiang (Yangtze River)Estuary.</title>
        <authorList>
            <person name="Zhang D."/>
            <person name="Zheng J."/>
            <person name="Liu S."/>
            <person name="He W."/>
        </authorList>
    </citation>
    <scope>NUCLEOTIDE SEQUENCE</scope>
    <source>
        <strain evidence="1">FXH-223</strain>
    </source>
</reference>
<organism evidence="1 2">
    <name type="scientific">Alloalcanivorax marinus</name>
    <dbReference type="NCBI Taxonomy" id="1177169"/>
    <lineage>
        <taxon>Bacteria</taxon>
        <taxon>Pseudomonadati</taxon>
        <taxon>Pseudomonadota</taxon>
        <taxon>Gammaproteobacteria</taxon>
        <taxon>Oceanospirillales</taxon>
        <taxon>Alcanivoracaceae</taxon>
        <taxon>Alloalcanivorax</taxon>
    </lineage>
</organism>
<dbReference type="SUPFAM" id="SSF55486">
    <property type="entry name" value="Metalloproteases ('zincins'), catalytic domain"/>
    <property type="match status" value="1"/>
</dbReference>
<sequence>MFKQARKWLEDRKLSRLPVSREQWEQAVAPWPVAARYQGPDRERLYDAALRFLLRKELASGGGFELNDAQRLLIATMAVVPVLELGLDWYDGWYTVIVYEDTFVTPDGGMDEFGVVHEEGRALAGEAWLQGPVILSWGDILQASSEDGYNVVLHELAHKLDMLDDGPNGAPPLHPGMDRQRWHEVFTNAWQALQGAEQRGEAFLDPYALEDPGEFFAVATESFFESPDYLRGGLPEVYDQLALFYRQRPSG</sequence>
<dbReference type="Gene3D" id="1.10.472.150">
    <property type="entry name" value="Glucose-regulated metallo-peptidase M90, N-terminal domain"/>
    <property type="match status" value="1"/>
</dbReference>
<keyword evidence="2" id="KW-1185">Reference proteome</keyword>
<name>A0A9Q3UR79_9GAMM</name>